<dbReference type="GO" id="GO:0004674">
    <property type="term" value="F:protein serine/threonine kinase activity"/>
    <property type="evidence" value="ECO:0007669"/>
    <property type="project" value="UniProtKB-KW"/>
</dbReference>
<dbReference type="PROSITE" id="PS50011">
    <property type="entry name" value="PROTEIN_KINASE_DOM"/>
    <property type="match status" value="1"/>
</dbReference>
<dbReference type="InterPro" id="IPR000719">
    <property type="entry name" value="Prot_kinase_dom"/>
</dbReference>
<proteinExistence type="predicted"/>
<gene>
    <name evidence="5" type="ORF">Cgig2_022152</name>
</gene>
<dbReference type="Proteomes" id="UP001153076">
    <property type="component" value="Unassembled WGS sequence"/>
</dbReference>
<evidence type="ECO:0000313" key="6">
    <source>
        <dbReference type="Proteomes" id="UP001153076"/>
    </source>
</evidence>
<keyword evidence="1" id="KW-0723">Serine/threonine-protein kinase</keyword>
<accession>A0A9Q1GNK3</accession>
<name>A0A9Q1GNK3_9CARY</name>
<organism evidence="5 6">
    <name type="scientific">Carnegiea gigantea</name>
    <dbReference type="NCBI Taxonomy" id="171969"/>
    <lineage>
        <taxon>Eukaryota</taxon>
        <taxon>Viridiplantae</taxon>
        <taxon>Streptophyta</taxon>
        <taxon>Embryophyta</taxon>
        <taxon>Tracheophyta</taxon>
        <taxon>Spermatophyta</taxon>
        <taxon>Magnoliopsida</taxon>
        <taxon>eudicotyledons</taxon>
        <taxon>Gunneridae</taxon>
        <taxon>Pentapetalae</taxon>
        <taxon>Caryophyllales</taxon>
        <taxon>Cactineae</taxon>
        <taxon>Cactaceae</taxon>
        <taxon>Cactoideae</taxon>
        <taxon>Echinocereeae</taxon>
        <taxon>Carnegiea</taxon>
    </lineage>
</organism>
<evidence type="ECO:0000259" key="4">
    <source>
        <dbReference type="PROSITE" id="PS50011"/>
    </source>
</evidence>
<dbReference type="PANTHER" id="PTHR47989">
    <property type="entry name" value="OS01G0750732 PROTEIN"/>
    <property type="match status" value="1"/>
</dbReference>
<evidence type="ECO:0000313" key="5">
    <source>
        <dbReference type="EMBL" id="KAJ8423268.1"/>
    </source>
</evidence>
<dbReference type="InterPro" id="IPR011009">
    <property type="entry name" value="Kinase-like_dom_sf"/>
</dbReference>
<dbReference type="EMBL" id="JAKOGI010002007">
    <property type="protein sequence ID" value="KAJ8423268.1"/>
    <property type="molecule type" value="Genomic_DNA"/>
</dbReference>
<comment type="caution">
    <text evidence="5">The sequence shown here is derived from an EMBL/GenBank/DDBJ whole genome shotgun (WGS) entry which is preliminary data.</text>
</comment>
<feature type="domain" description="Protein kinase" evidence="4">
    <location>
        <begin position="28"/>
        <end position="192"/>
    </location>
</feature>
<keyword evidence="1" id="KW-0418">Kinase</keyword>
<evidence type="ECO:0000256" key="2">
    <source>
        <dbReference type="ARBA" id="ARBA00022741"/>
    </source>
</evidence>
<dbReference type="GO" id="GO:0005524">
    <property type="term" value="F:ATP binding"/>
    <property type="evidence" value="ECO:0007669"/>
    <property type="project" value="UniProtKB-KW"/>
</dbReference>
<keyword evidence="6" id="KW-1185">Reference proteome</keyword>
<evidence type="ECO:0000256" key="1">
    <source>
        <dbReference type="ARBA" id="ARBA00022527"/>
    </source>
</evidence>
<dbReference type="SUPFAM" id="SSF56112">
    <property type="entry name" value="Protein kinase-like (PK-like)"/>
    <property type="match status" value="1"/>
</dbReference>
<sequence length="192" mass="20989">MPSGGSLPHPSNTRLLSYVELKKATNKFEKPSILGKGGSIGVFKGVWSDATVVAIKRLTNGGPQGDNEFQVEVEMLSRLHHRNLVKLVCCYSSRDSSQNLFCYELVPNGSVEAWLHGYQNEDCTDGASGLVYLHEDSQFKASNVLLENKFRAKVADFGMAKQAPEGRQNYLSTSVMGTFGRGTSSLSCINMC</sequence>
<dbReference type="AlphaFoldDB" id="A0A9Q1GNK3"/>
<keyword evidence="2" id="KW-0547">Nucleotide-binding</keyword>
<dbReference type="Gene3D" id="3.30.200.20">
    <property type="entry name" value="Phosphorylase Kinase, domain 1"/>
    <property type="match status" value="1"/>
</dbReference>
<dbReference type="PANTHER" id="PTHR47989:SF25">
    <property type="entry name" value="PROLINE-RICH RECEPTOR-LIKE PROTEIN KINASE PERK3"/>
    <property type="match status" value="1"/>
</dbReference>
<dbReference type="OrthoDB" id="1896970at2759"/>
<reference evidence="5" key="1">
    <citation type="submission" date="2022-04" db="EMBL/GenBank/DDBJ databases">
        <title>Carnegiea gigantea Genome sequencing and assembly v2.</title>
        <authorList>
            <person name="Copetti D."/>
            <person name="Sanderson M.J."/>
            <person name="Burquez A."/>
            <person name="Wojciechowski M.F."/>
        </authorList>
    </citation>
    <scope>NUCLEOTIDE SEQUENCE</scope>
    <source>
        <strain evidence="5">SGP5-SGP5p</strain>
        <tissue evidence="5">Aerial part</tissue>
    </source>
</reference>
<dbReference type="Gene3D" id="1.10.510.10">
    <property type="entry name" value="Transferase(Phosphotransferase) domain 1"/>
    <property type="match status" value="1"/>
</dbReference>
<evidence type="ECO:0000256" key="3">
    <source>
        <dbReference type="ARBA" id="ARBA00022840"/>
    </source>
</evidence>
<dbReference type="Pfam" id="PF07714">
    <property type="entry name" value="PK_Tyr_Ser-Thr"/>
    <property type="match status" value="1"/>
</dbReference>
<dbReference type="InterPro" id="IPR001245">
    <property type="entry name" value="Ser-Thr/Tyr_kinase_cat_dom"/>
</dbReference>
<keyword evidence="3" id="KW-0067">ATP-binding</keyword>
<protein>
    <recommendedName>
        <fullName evidence="4">Protein kinase domain-containing protein</fullName>
    </recommendedName>
</protein>
<keyword evidence="1" id="KW-0808">Transferase</keyword>